<organism evidence="1 2">
    <name type="scientific">Willisornis vidua</name>
    <name type="common">Xingu scale-backed antbird</name>
    <dbReference type="NCBI Taxonomy" id="1566151"/>
    <lineage>
        <taxon>Eukaryota</taxon>
        <taxon>Metazoa</taxon>
        <taxon>Chordata</taxon>
        <taxon>Craniata</taxon>
        <taxon>Vertebrata</taxon>
        <taxon>Euteleostomi</taxon>
        <taxon>Archelosauria</taxon>
        <taxon>Archosauria</taxon>
        <taxon>Dinosauria</taxon>
        <taxon>Saurischia</taxon>
        <taxon>Theropoda</taxon>
        <taxon>Coelurosauria</taxon>
        <taxon>Aves</taxon>
        <taxon>Neognathae</taxon>
        <taxon>Neoaves</taxon>
        <taxon>Telluraves</taxon>
        <taxon>Australaves</taxon>
        <taxon>Passeriformes</taxon>
        <taxon>Thamnophilidae</taxon>
        <taxon>Willisornis</taxon>
    </lineage>
</organism>
<proteinExistence type="predicted"/>
<comment type="caution">
    <text evidence="1">The sequence shown here is derived from an EMBL/GenBank/DDBJ whole genome shotgun (WGS) entry which is preliminary data.</text>
</comment>
<dbReference type="Proteomes" id="UP001145742">
    <property type="component" value="Unassembled WGS sequence"/>
</dbReference>
<evidence type="ECO:0000313" key="2">
    <source>
        <dbReference type="Proteomes" id="UP001145742"/>
    </source>
</evidence>
<reference evidence="1" key="1">
    <citation type="submission" date="2019-10" db="EMBL/GenBank/DDBJ databases">
        <authorList>
            <person name="Soares A.E.R."/>
            <person name="Aleixo A."/>
            <person name="Schneider P."/>
            <person name="Miyaki C.Y."/>
            <person name="Schneider M.P."/>
            <person name="Mello C."/>
            <person name="Vasconcelos A.T.R."/>
        </authorList>
    </citation>
    <scope>NUCLEOTIDE SEQUENCE</scope>
    <source>
        <tissue evidence="1">Muscle</tissue>
    </source>
</reference>
<evidence type="ECO:0000313" key="1">
    <source>
        <dbReference type="EMBL" id="KAJ7406599.1"/>
    </source>
</evidence>
<protein>
    <submittedName>
        <fullName evidence="1">Rna-directed dna polymerase from mobile element jockey-like</fullName>
    </submittedName>
</protein>
<sequence>MSVAKGRLENVDPLLNGVNAVVLKDSVKMELLNAFFASVFTAEDIPQETQTLEAKEKVWRKESFPLVEQDWIWDHLSKLDTHKFMDPNGMHSKVLRKLADVIATLLSIVVENGRGA</sequence>
<dbReference type="EMBL" id="WHWB01034642">
    <property type="protein sequence ID" value="KAJ7406599.1"/>
    <property type="molecule type" value="Genomic_DNA"/>
</dbReference>
<accession>A0ABQ9CS73</accession>
<gene>
    <name evidence="1" type="ORF">WISP_132885</name>
</gene>
<name>A0ABQ9CS73_9PASS</name>
<keyword evidence="2" id="KW-1185">Reference proteome</keyword>